<evidence type="ECO:0000256" key="2">
    <source>
        <dbReference type="ARBA" id="ARBA00022837"/>
    </source>
</evidence>
<dbReference type="Gene3D" id="3.40.50.410">
    <property type="entry name" value="von Willebrand factor, type A domain"/>
    <property type="match status" value="1"/>
</dbReference>
<protein>
    <submittedName>
        <fullName evidence="5">Type IV fimbrial biogenesis protein PilY1</fullName>
    </submittedName>
</protein>
<evidence type="ECO:0000256" key="3">
    <source>
        <dbReference type="SAM" id="MobiDB-lite"/>
    </source>
</evidence>
<accession>A0A3B1AFU9</accession>
<feature type="domain" description="PilY1 beta-propeller" evidence="4">
    <location>
        <begin position="544"/>
        <end position="921"/>
    </location>
</feature>
<reference evidence="5" key="1">
    <citation type="submission" date="2018-06" db="EMBL/GenBank/DDBJ databases">
        <authorList>
            <person name="Zhirakovskaya E."/>
        </authorList>
    </citation>
    <scope>NUCLEOTIDE SEQUENCE</scope>
</reference>
<dbReference type="EMBL" id="UOFS01000033">
    <property type="protein sequence ID" value="VAW97159.1"/>
    <property type="molecule type" value="Genomic_DNA"/>
</dbReference>
<dbReference type="InterPro" id="IPR036465">
    <property type="entry name" value="vWFA_dom_sf"/>
</dbReference>
<keyword evidence="2" id="KW-0106">Calcium</keyword>
<feature type="compositionally biased region" description="Basic residues" evidence="3">
    <location>
        <begin position="1073"/>
        <end position="1082"/>
    </location>
</feature>
<feature type="compositionally biased region" description="Polar residues" evidence="3">
    <location>
        <begin position="1054"/>
        <end position="1065"/>
    </location>
</feature>
<feature type="region of interest" description="Disordered" evidence="3">
    <location>
        <begin position="1010"/>
        <end position="1082"/>
    </location>
</feature>
<dbReference type="GO" id="GO:0046872">
    <property type="term" value="F:metal ion binding"/>
    <property type="evidence" value="ECO:0007669"/>
    <property type="project" value="UniProtKB-KW"/>
</dbReference>
<dbReference type="AlphaFoldDB" id="A0A3B1AFU9"/>
<sequence length="1082" mass="116080">MKYDIKKLIICSLLSFGLIQPASAATLSIPDSPLTVTTFSKPNIMFILDDSGSMRNLIWDAGYDPTITYPPSGWGAINNNTYTTTGLNAVVYPGCPAGYAPGVVGGNDRCIILPTPNGGNTWITGNYFLYLLNTYDTGGGGQDLTTVIPNDFRMNVARDVTVNVINSSNNMNFCLQTFDVTEPGTIDVACTPTKSTVTTAVNALTANSWTPLGETYYEVTRYFRGLQSFTDNNVNYTSPITQRCQKNYVIVVTDGYPTQDTAFPNVDPDLPNGALPDYDNLSPLTTQADFNSSTIPPFSDGFQPASNQSAEGFSLYLDDMAKLGFDLDLRKAPDLDSAGKSFDSADYPLQNLVTFTVGFALNNQMLQDAAQYGDGQYFQASNAAGLTSALTSALINIQGRTSASAAVAASSGFVSSDTGIYFGRYNSGNASGQLLYYKIDPLSGNLITGGPGPSGSIWDAGSLIPSPSSRNIFSFNDTNAVDFTWTTAPTTSTLSAAQLSSLGASASEQEKVLNYIRGDQSCEVSNGGTCAFGAKDLRDRISVLGTIVNSQPLYVGPPSNLYPDKWGDGSTSIPENCSGCEYSTFVNKTANKNRKPMVYFGANDGMLHAVDAVTGVEQFAYLPAEVIPNLNDYTSTTYSHKFYVDGSPNVIDAFIGTKWLTILIGSLNKGGQGIFSLNVTDPTDFTTPSKVANWEFSDSVDADLGYTYGRAAIVRMKNEKWAAVFGNGYNNSEADGTASTTGNAVLFIVFLEGPTGVGGTWKATDYVKIDTKQGSVGTPNGIGSVTPVDIDGDKIADYIYGGDLLGNMWKFDVTDKLASKWDVAFKQGTTPEPLFIAQDELGNRQAITTRPIVSNSGSGGFQLHFGTGRYLDVSDANSANATINEHFYGVIDKDDGTNYTTLSGFTKQTVTQEKNLTLTDDSGSTNTSFIRHVSTNGNNKPQNWFLVLPDLGERQISTAVKRGNNIVFVTNIPSSATCDFGGVSWLMELDTRDGSAPRFSVFDLTGDGKVNNFDSDDDDNDESTPSKNPAGRRYDGKLSSPTILAGEQTDKKIMTTSAGTVQVMTEKSPAGANRRHSWRQLR</sequence>
<evidence type="ECO:0000259" key="4">
    <source>
        <dbReference type="Pfam" id="PF05567"/>
    </source>
</evidence>
<name>A0A3B1AFU9_9ZZZZ</name>
<keyword evidence="1" id="KW-0479">Metal-binding</keyword>
<gene>
    <name evidence="5" type="ORF">MNBD_GAMMA22-2224</name>
</gene>
<evidence type="ECO:0000313" key="5">
    <source>
        <dbReference type="EMBL" id="VAW97159.1"/>
    </source>
</evidence>
<dbReference type="SUPFAM" id="SSF53300">
    <property type="entry name" value="vWA-like"/>
    <property type="match status" value="1"/>
</dbReference>
<proteinExistence type="predicted"/>
<dbReference type="InterPro" id="IPR008707">
    <property type="entry name" value="B-propeller_PilY1"/>
</dbReference>
<dbReference type="Pfam" id="PF05567">
    <property type="entry name" value="T4P_PilY1"/>
    <property type="match status" value="1"/>
</dbReference>
<evidence type="ECO:0000256" key="1">
    <source>
        <dbReference type="ARBA" id="ARBA00022723"/>
    </source>
</evidence>
<organism evidence="5">
    <name type="scientific">hydrothermal vent metagenome</name>
    <dbReference type="NCBI Taxonomy" id="652676"/>
    <lineage>
        <taxon>unclassified sequences</taxon>
        <taxon>metagenomes</taxon>
        <taxon>ecological metagenomes</taxon>
    </lineage>
</organism>